<dbReference type="InterPro" id="IPR036163">
    <property type="entry name" value="HMA_dom_sf"/>
</dbReference>
<proteinExistence type="predicted"/>
<dbReference type="Pfam" id="PF00403">
    <property type="entry name" value="HMA"/>
    <property type="match status" value="1"/>
</dbReference>
<dbReference type="GO" id="GO:0046872">
    <property type="term" value="F:metal ion binding"/>
    <property type="evidence" value="ECO:0007669"/>
    <property type="project" value="UniProtKB-KW"/>
</dbReference>
<name>A0A9X3N0F8_9ACTN</name>
<keyword evidence="1" id="KW-0479">Metal-binding</keyword>
<dbReference type="PROSITE" id="PS01047">
    <property type="entry name" value="HMA_1"/>
    <property type="match status" value="1"/>
</dbReference>
<feature type="domain" description="HMA" evidence="2">
    <location>
        <begin position="6"/>
        <end position="70"/>
    </location>
</feature>
<dbReference type="AlphaFoldDB" id="A0A9X3N0F8"/>
<dbReference type="SUPFAM" id="SSF55008">
    <property type="entry name" value="HMA, heavy metal-associated domain"/>
    <property type="match status" value="1"/>
</dbReference>
<evidence type="ECO:0000259" key="2">
    <source>
        <dbReference type="PROSITE" id="PS50846"/>
    </source>
</evidence>
<keyword evidence="4" id="KW-1185">Reference proteome</keyword>
<organism evidence="3 4">
    <name type="scientific">Solirubrobacter ginsenosidimutans</name>
    <dbReference type="NCBI Taxonomy" id="490573"/>
    <lineage>
        <taxon>Bacteria</taxon>
        <taxon>Bacillati</taxon>
        <taxon>Actinomycetota</taxon>
        <taxon>Thermoleophilia</taxon>
        <taxon>Solirubrobacterales</taxon>
        <taxon>Solirubrobacteraceae</taxon>
        <taxon>Solirubrobacter</taxon>
    </lineage>
</organism>
<gene>
    <name evidence="3" type="ORF">OM076_31280</name>
</gene>
<dbReference type="RefSeq" id="WP_270044043.1">
    <property type="nucleotide sequence ID" value="NZ_JAPDOD010000037.1"/>
</dbReference>
<comment type="caution">
    <text evidence="3">The sequence shown here is derived from an EMBL/GenBank/DDBJ whole genome shotgun (WGS) entry which is preliminary data.</text>
</comment>
<dbReference type="InterPro" id="IPR017969">
    <property type="entry name" value="Heavy-metal-associated_CS"/>
</dbReference>
<dbReference type="Gene3D" id="3.30.70.100">
    <property type="match status" value="1"/>
</dbReference>
<dbReference type="CDD" id="cd00371">
    <property type="entry name" value="HMA"/>
    <property type="match status" value="1"/>
</dbReference>
<dbReference type="PROSITE" id="PS50846">
    <property type="entry name" value="HMA_2"/>
    <property type="match status" value="1"/>
</dbReference>
<evidence type="ECO:0000313" key="3">
    <source>
        <dbReference type="EMBL" id="MDA0164793.1"/>
    </source>
</evidence>
<evidence type="ECO:0000256" key="1">
    <source>
        <dbReference type="ARBA" id="ARBA00022723"/>
    </source>
</evidence>
<evidence type="ECO:0000313" key="4">
    <source>
        <dbReference type="Proteomes" id="UP001149140"/>
    </source>
</evidence>
<dbReference type="EMBL" id="JAPDOD010000037">
    <property type="protein sequence ID" value="MDA0164793.1"/>
    <property type="molecule type" value="Genomic_DNA"/>
</dbReference>
<protein>
    <submittedName>
        <fullName evidence="3">Heavy-metal-associated domain-containing protein</fullName>
    </submittedName>
</protein>
<dbReference type="InterPro" id="IPR006121">
    <property type="entry name" value="HMA_dom"/>
</dbReference>
<accession>A0A9X3N0F8</accession>
<sequence>MKDAPMTLIYRVDGMSCEHCVVAVTGEVGDVAGVATVDVDLGAKLVRVSGAGIDDTAVVAAIDEAGYDAVPA</sequence>
<reference evidence="3" key="1">
    <citation type="submission" date="2022-10" db="EMBL/GenBank/DDBJ databases">
        <title>The WGS of Solirubrobacter ginsenosidimutans DSM 21036.</title>
        <authorList>
            <person name="Jiang Z."/>
        </authorList>
    </citation>
    <scope>NUCLEOTIDE SEQUENCE</scope>
    <source>
        <strain evidence="3">DSM 21036</strain>
    </source>
</reference>
<dbReference type="Proteomes" id="UP001149140">
    <property type="component" value="Unassembled WGS sequence"/>
</dbReference>